<dbReference type="AlphaFoldDB" id="A0A0N4WKM1"/>
<dbReference type="SUPFAM" id="SSF52540">
    <property type="entry name" value="P-loop containing nucleoside triphosphate hydrolases"/>
    <property type="match status" value="2"/>
</dbReference>
<evidence type="ECO:0000259" key="11">
    <source>
        <dbReference type="PROSITE" id="PS51192"/>
    </source>
</evidence>
<dbReference type="WBParaSite" id="HPLM_0001163801-mRNA-1">
    <property type="protein sequence ID" value="HPLM_0001163801-mRNA-1"/>
    <property type="gene ID" value="HPLM_0001163801"/>
</dbReference>
<evidence type="ECO:0000256" key="9">
    <source>
        <dbReference type="PROSITE-ProRule" id="PRU00552"/>
    </source>
</evidence>
<evidence type="ECO:0000259" key="12">
    <source>
        <dbReference type="PROSITE" id="PS51194"/>
    </source>
</evidence>
<dbReference type="OMA" id="EMAHSIM"/>
<reference evidence="14 15" key="2">
    <citation type="submission" date="2018-11" db="EMBL/GenBank/DDBJ databases">
        <authorList>
            <consortium name="Pathogen Informatics"/>
        </authorList>
    </citation>
    <scope>NUCLEOTIDE SEQUENCE [LARGE SCALE GENOMIC DNA]</scope>
    <source>
        <strain evidence="14 15">MHpl1</strain>
    </source>
</reference>
<dbReference type="Pfam" id="PF00270">
    <property type="entry name" value="DEAD"/>
    <property type="match status" value="1"/>
</dbReference>
<evidence type="ECO:0000256" key="6">
    <source>
        <dbReference type="ARBA" id="ARBA00022884"/>
    </source>
</evidence>
<dbReference type="InterPro" id="IPR014001">
    <property type="entry name" value="Helicase_ATP-bd"/>
</dbReference>
<dbReference type="PROSITE" id="PS51194">
    <property type="entry name" value="HELICASE_CTER"/>
    <property type="match status" value="1"/>
</dbReference>
<keyword evidence="3" id="KW-0378">Hydrolase</keyword>
<dbReference type="Pfam" id="PF00271">
    <property type="entry name" value="Helicase_C"/>
    <property type="match status" value="1"/>
</dbReference>
<evidence type="ECO:0000313" key="14">
    <source>
        <dbReference type="EMBL" id="VDO43381.1"/>
    </source>
</evidence>
<evidence type="ECO:0000256" key="8">
    <source>
        <dbReference type="ARBA" id="ARBA00047984"/>
    </source>
</evidence>
<sequence>MRDDIFKRLTFGIKRTPRQLAVVSFNTSSYPFSTRRFFDIEIHQLRRSNRIYTWGEDIPDPFIDFTDLNLPSQLMSSLNEFGIGEPTPIQMQAIPLMMMHRDILASAPTGSGKTLAFAIPVLLNILKLKKLNKYKDGSKLLAIVLEPTRELASQTYRQFLKFGQGLPVKAALFETEELPQNVDILVSTPNQNTSFRLFHFHWWLIVDESDRLFEVVEGQERCFRTQLASVYKACDGKFTRRAFFTYLLWKCCILSEKYRIQYMSLSFRNSANANVTQELVFAGSEQGKLLAIRTLLQTQFDPPALIFVQSKERARELLSALSSITPPIPVALISSEKSQSERDHAIESFRSGRLWVLISTELMGRGLDLRNVNLVINFDLPTSIVSYIHRIGRTGRAGRRGRAITYFTESDTKYLRSIATVIHQAGFEVPEYTLSLKPLSRNEKKQLVRHAPKRKHIAFVKKKKKKNLQAEKSSNQSDEPAEKKAKVDKVGKESITEKAVLGNIGKMKKKKIGKVEKVTKGAVSKGIANEVPPGQVPKKKAKKSSKNDKQ</sequence>
<keyword evidence="6" id="KW-0694">RNA-binding</keyword>
<dbReference type="GO" id="GO:0003724">
    <property type="term" value="F:RNA helicase activity"/>
    <property type="evidence" value="ECO:0007669"/>
    <property type="project" value="UniProtKB-EC"/>
</dbReference>
<reference evidence="16" key="1">
    <citation type="submission" date="2016-04" db="UniProtKB">
        <authorList>
            <consortium name="WormBaseParasite"/>
        </authorList>
    </citation>
    <scope>IDENTIFICATION</scope>
</reference>
<dbReference type="OrthoDB" id="360161at2759"/>
<dbReference type="InterPro" id="IPR011545">
    <property type="entry name" value="DEAD/DEAH_box_helicase_dom"/>
</dbReference>
<dbReference type="Proteomes" id="UP000268014">
    <property type="component" value="Unassembled WGS sequence"/>
</dbReference>
<feature type="compositionally biased region" description="Basic and acidic residues" evidence="10">
    <location>
        <begin position="480"/>
        <end position="496"/>
    </location>
</feature>
<dbReference type="EMBL" id="UZAF01017620">
    <property type="protein sequence ID" value="VDO43381.1"/>
    <property type="molecule type" value="Genomic_DNA"/>
</dbReference>
<gene>
    <name evidence="14" type="ORF">HPLM_LOCUS11630</name>
</gene>
<keyword evidence="5" id="KW-0067">ATP-binding</keyword>
<evidence type="ECO:0000256" key="10">
    <source>
        <dbReference type="SAM" id="MobiDB-lite"/>
    </source>
</evidence>
<dbReference type="InterPro" id="IPR001650">
    <property type="entry name" value="Helicase_C-like"/>
</dbReference>
<dbReference type="CDD" id="cd18787">
    <property type="entry name" value="SF2_C_DEAD"/>
    <property type="match status" value="1"/>
</dbReference>
<keyword evidence="4" id="KW-0347">Helicase</keyword>
<comment type="catalytic activity">
    <reaction evidence="8">
        <text>ATP + H2O = ADP + phosphate + H(+)</text>
        <dbReference type="Rhea" id="RHEA:13065"/>
        <dbReference type="ChEBI" id="CHEBI:15377"/>
        <dbReference type="ChEBI" id="CHEBI:15378"/>
        <dbReference type="ChEBI" id="CHEBI:30616"/>
        <dbReference type="ChEBI" id="CHEBI:43474"/>
        <dbReference type="ChEBI" id="CHEBI:456216"/>
        <dbReference type="EC" id="3.6.4.13"/>
    </reaction>
</comment>
<dbReference type="InterPro" id="IPR027417">
    <property type="entry name" value="P-loop_NTPase"/>
</dbReference>
<dbReference type="SMART" id="SM00490">
    <property type="entry name" value="HELICc"/>
    <property type="match status" value="1"/>
</dbReference>
<accession>A0A0N4WKM1</accession>
<dbReference type="GO" id="GO:0003723">
    <property type="term" value="F:RNA binding"/>
    <property type="evidence" value="ECO:0007669"/>
    <property type="project" value="UniProtKB-KW"/>
</dbReference>
<evidence type="ECO:0000313" key="16">
    <source>
        <dbReference type="WBParaSite" id="HPLM_0001163801-mRNA-1"/>
    </source>
</evidence>
<evidence type="ECO:0000256" key="2">
    <source>
        <dbReference type="ARBA" id="ARBA00022741"/>
    </source>
</evidence>
<feature type="domain" description="Helicase C-terminal" evidence="12">
    <location>
        <begin position="274"/>
        <end position="437"/>
    </location>
</feature>
<dbReference type="PROSITE" id="PS51192">
    <property type="entry name" value="HELICASE_ATP_BIND_1"/>
    <property type="match status" value="1"/>
</dbReference>
<keyword evidence="15" id="KW-1185">Reference proteome</keyword>
<organism evidence="16">
    <name type="scientific">Haemonchus placei</name>
    <name type="common">Barber's pole worm</name>
    <dbReference type="NCBI Taxonomy" id="6290"/>
    <lineage>
        <taxon>Eukaryota</taxon>
        <taxon>Metazoa</taxon>
        <taxon>Ecdysozoa</taxon>
        <taxon>Nematoda</taxon>
        <taxon>Chromadorea</taxon>
        <taxon>Rhabditida</taxon>
        <taxon>Rhabditina</taxon>
        <taxon>Rhabditomorpha</taxon>
        <taxon>Strongyloidea</taxon>
        <taxon>Trichostrongylidae</taxon>
        <taxon>Haemonchus</taxon>
    </lineage>
</organism>
<evidence type="ECO:0000256" key="4">
    <source>
        <dbReference type="ARBA" id="ARBA00022806"/>
    </source>
</evidence>
<evidence type="ECO:0000259" key="13">
    <source>
        <dbReference type="PROSITE" id="PS51195"/>
    </source>
</evidence>
<name>A0A0N4WKM1_HAEPC</name>
<dbReference type="PANTHER" id="PTHR47959:SF15">
    <property type="entry name" value="RNA HELICASE"/>
    <property type="match status" value="1"/>
</dbReference>
<dbReference type="GO" id="GO:0005829">
    <property type="term" value="C:cytosol"/>
    <property type="evidence" value="ECO:0007669"/>
    <property type="project" value="TreeGrafter"/>
</dbReference>
<feature type="region of interest" description="Disordered" evidence="10">
    <location>
        <begin position="445"/>
        <end position="550"/>
    </location>
</feature>
<dbReference type="InterPro" id="IPR050079">
    <property type="entry name" value="DEAD_box_RNA_helicase"/>
</dbReference>
<dbReference type="GO" id="GO:0016787">
    <property type="term" value="F:hydrolase activity"/>
    <property type="evidence" value="ECO:0007669"/>
    <property type="project" value="UniProtKB-KW"/>
</dbReference>
<dbReference type="EC" id="3.6.4.13" evidence="1"/>
<evidence type="ECO:0000256" key="1">
    <source>
        <dbReference type="ARBA" id="ARBA00012552"/>
    </source>
</evidence>
<evidence type="ECO:0000256" key="5">
    <source>
        <dbReference type="ARBA" id="ARBA00022840"/>
    </source>
</evidence>
<dbReference type="PROSITE" id="PS51195">
    <property type="entry name" value="Q_MOTIF"/>
    <property type="match status" value="1"/>
</dbReference>
<keyword evidence="2" id="KW-0547">Nucleotide-binding</keyword>
<dbReference type="SMART" id="SM00487">
    <property type="entry name" value="DEXDc"/>
    <property type="match status" value="1"/>
</dbReference>
<dbReference type="Gene3D" id="3.40.50.300">
    <property type="entry name" value="P-loop containing nucleotide triphosphate hydrolases"/>
    <property type="match status" value="2"/>
</dbReference>
<evidence type="ECO:0000256" key="3">
    <source>
        <dbReference type="ARBA" id="ARBA00022801"/>
    </source>
</evidence>
<proteinExistence type="inferred from homology"/>
<evidence type="ECO:0000313" key="15">
    <source>
        <dbReference type="Proteomes" id="UP000268014"/>
    </source>
</evidence>
<comment type="similarity">
    <text evidence="7">Belongs to the DEAD box helicase family. DDX52/ROK1 subfamily.</text>
</comment>
<feature type="domain" description="DEAD-box RNA helicase Q" evidence="13">
    <location>
        <begin position="63"/>
        <end position="91"/>
    </location>
</feature>
<dbReference type="InterPro" id="IPR014014">
    <property type="entry name" value="RNA_helicase_DEAD_Q_motif"/>
</dbReference>
<dbReference type="STRING" id="6290.A0A0N4WKM1"/>
<evidence type="ECO:0000256" key="7">
    <source>
        <dbReference type="ARBA" id="ARBA00024355"/>
    </source>
</evidence>
<protein>
    <recommendedName>
        <fullName evidence="1">RNA helicase</fullName>
        <ecNumber evidence="1">3.6.4.13</ecNumber>
    </recommendedName>
</protein>
<dbReference type="PANTHER" id="PTHR47959">
    <property type="entry name" value="ATP-DEPENDENT RNA HELICASE RHLE-RELATED"/>
    <property type="match status" value="1"/>
</dbReference>
<feature type="domain" description="Helicase ATP-binding" evidence="11">
    <location>
        <begin position="94"/>
        <end position="245"/>
    </location>
</feature>
<dbReference type="GO" id="GO:0005524">
    <property type="term" value="F:ATP binding"/>
    <property type="evidence" value="ECO:0007669"/>
    <property type="project" value="UniProtKB-KW"/>
</dbReference>
<feature type="short sequence motif" description="Q motif" evidence="9">
    <location>
        <begin position="63"/>
        <end position="91"/>
    </location>
</feature>
<feature type="compositionally biased region" description="Basic residues" evidence="10">
    <location>
        <begin position="447"/>
        <end position="467"/>
    </location>
</feature>